<name>A0A6I4SWU8_9SPHN</name>
<evidence type="ECO:0000313" key="2">
    <source>
        <dbReference type="EMBL" id="MXO59517.1"/>
    </source>
</evidence>
<gene>
    <name evidence="2" type="ORF">GRI89_08180</name>
</gene>
<accession>A0A6I4SWU8</accession>
<dbReference type="Gene3D" id="3.40.50.1820">
    <property type="entry name" value="alpha/beta hydrolase"/>
    <property type="match status" value="1"/>
</dbReference>
<organism evidence="2 3">
    <name type="scientific">Croceibacterium salegens</name>
    <dbReference type="NCBI Taxonomy" id="1737568"/>
    <lineage>
        <taxon>Bacteria</taxon>
        <taxon>Pseudomonadati</taxon>
        <taxon>Pseudomonadota</taxon>
        <taxon>Alphaproteobacteria</taxon>
        <taxon>Sphingomonadales</taxon>
        <taxon>Erythrobacteraceae</taxon>
        <taxon>Croceibacterium</taxon>
    </lineage>
</organism>
<feature type="domain" description="AB hydrolase-1" evidence="1">
    <location>
        <begin position="39"/>
        <end position="239"/>
    </location>
</feature>
<dbReference type="NCBIfam" id="TIGR03100">
    <property type="entry name" value="hydr1_PEP"/>
    <property type="match status" value="1"/>
</dbReference>
<dbReference type="OrthoDB" id="249225at2"/>
<dbReference type="RefSeq" id="WP_159794025.1">
    <property type="nucleotide sequence ID" value="NZ_WTYM01000036.1"/>
</dbReference>
<sequence>MNRKHIAFDCGGAQLAGTLDDAEGTTGLLLVTGGNETRAGAFSGQAALADRIARAGHPVFRFDRRGVGDSEGYNMGFRHSQEDIAAALKAFRDACPGLSRVVALGNCDAASALMLAGGAGADALVLSNPWTYEDGDADAAPPPEAIRARYAQKLKDPRELWRLLTGGVNLRKLAGGLRKAASAAPPPSDLAGAMAQGLEGYRGPVKILIAGADRTGQAFLSGWDRGDKRLAICEGADHAYSGATGQEWLLQRILAVLADK</sequence>
<dbReference type="GO" id="GO:0016787">
    <property type="term" value="F:hydrolase activity"/>
    <property type="evidence" value="ECO:0007669"/>
    <property type="project" value="UniProtKB-KW"/>
</dbReference>
<evidence type="ECO:0000313" key="3">
    <source>
        <dbReference type="Proteomes" id="UP000433652"/>
    </source>
</evidence>
<evidence type="ECO:0000259" key="1">
    <source>
        <dbReference type="Pfam" id="PF12697"/>
    </source>
</evidence>
<reference evidence="2 3" key="1">
    <citation type="submission" date="2019-12" db="EMBL/GenBank/DDBJ databases">
        <title>Genomic-based taxomic classification of the family Erythrobacteraceae.</title>
        <authorList>
            <person name="Xu L."/>
        </authorList>
    </citation>
    <scope>NUCLEOTIDE SEQUENCE [LARGE SCALE GENOMIC DNA]</scope>
    <source>
        <strain evidence="2 3">MCCC 1K01500</strain>
    </source>
</reference>
<dbReference type="InterPro" id="IPR017531">
    <property type="entry name" value="Hydrolase-1_PEP"/>
</dbReference>
<keyword evidence="2" id="KW-0378">Hydrolase</keyword>
<proteinExistence type="predicted"/>
<dbReference type="InterPro" id="IPR029058">
    <property type="entry name" value="AB_hydrolase_fold"/>
</dbReference>
<keyword evidence="3" id="KW-1185">Reference proteome</keyword>
<dbReference type="AlphaFoldDB" id="A0A6I4SWU8"/>
<dbReference type="Proteomes" id="UP000433652">
    <property type="component" value="Unassembled WGS sequence"/>
</dbReference>
<dbReference type="SUPFAM" id="SSF53474">
    <property type="entry name" value="alpha/beta-Hydrolases"/>
    <property type="match status" value="1"/>
</dbReference>
<dbReference type="Pfam" id="PF12697">
    <property type="entry name" value="Abhydrolase_6"/>
    <property type="match status" value="1"/>
</dbReference>
<dbReference type="EMBL" id="WTYM01000036">
    <property type="protein sequence ID" value="MXO59517.1"/>
    <property type="molecule type" value="Genomic_DNA"/>
</dbReference>
<comment type="caution">
    <text evidence="2">The sequence shown here is derived from an EMBL/GenBank/DDBJ whole genome shotgun (WGS) entry which is preliminary data.</text>
</comment>
<dbReference type="InterPro" id="IPR000073">
    <property type="entry name" value="AB_hydrolase_1"/>
</dbReference>
<protein>
    <submittedName>
        <fullName evidence="2">Hydrolase 1, exosortase A system-associated</fullName>
    </submittedName>
</protein>